<feature type="compositionally biased region" description="Basic residues" evidence="1">
    <location>
        <begin position="46"/>
        <end position="56"/>
    </location>
</feature>
<evidence type="ECO:0000256" key="1">
    <source>
        <dbReference type="SAM" id="MobiDB-lite"/>
    </source>
</evidence>
<gene>
    <name evidence="2" type="ORF">AVDCRST_MAG40-3004</name>
</gene>
<protein>
    <submittedName>
        <fullName evidence="2">Uncharacterized protein</fullName>
    </submittedName>
</protein>
<reference evidence="2" key="1">
    <citation type="submission" date="2020-02" db="EMBL/GenBank/DDBJ databases">
        <authorList>
            <person name="Meier V. D."/>
        </authorList>
    </citation>
    <scope>NUCLEOTIDE SEQUENCE</scope>
    <source>
        <strain evidence="2">AVDCRST_MAG40</strain>
    </source>
</reference>
<dbReference type="EMBL" id="CADCTX010000823">
    <property type="protein sequence ID" value="CAA9353015.1"/>
    <property type="molecule type" value="Genomic_DNA"/>
</dbReference>
<feature type="region of interest" description="Disordered" evidence="1">
    <location>
        <begin position="1"/>
        <end position="110"/>
    </location>
</feature>
<name>A0A6J4M8G0_9BACT</name>
<feature type="compositionally biased region" description="Basic residues" evidence="1">
    <location>
        <begin position="79"/>
        <end position="91"/>
    </location>
</feature>
<feature type="compositionally biased region" description="Gly residues" evidence="1">
    <location>
        <begin position="32"/>
        <end position="45"/>
    </location>
</feature>
<dbReference type="AlphaFoldDB" id="A0A6J4M8G0"/>
<feature type="non-terminal residue" evidence="2">
    <location>
        <position position="1"/>
    </location>
</feature>
<proteinExistence type="predicted"/>
<sequence length="110" mass="11960">VEYPPQRPRVPASDARGQGAVRRRHGQVVDQGAGGPAQGRAGRAGGRARRRGRRRARGDQRARGDRGGRGGRAGERGRRGGRRRARRRTGRGRAGEGWGAQAAPPRFRRL</sequence>
<evidence type="ECO:0000313" key="2">
    <source>
        <dbReference type="EMBL" id="CAA9353015.1"/>
    </source>
</evidence>
<feature type="non-terminal residue" evidence="2">
    <location>
        <position position="110"/>
    </location>
</feature>
<feature type="compositionally biased region" description="Basic and acidic residues" evidence="1">
    <location>
        <begin position="57"/>
        <end position="78"/>
    </location>
</feature>
<accession>A0A6J4M8G0</accession>
<organism evidence="2">
    <name type="scientific">uncultured Gemmatimonadaceae bacterium</name>
    <dbReference type="NCBI Taxonomy" id="246130"/>
    <lineage>
        <taxon>Bacteria</taxon>
        <taxon>Pseudomonadati</taxon>
        <taxon>Gemmatimonadota</taxon>
        <taxon>Gemmatimonadia</taxon>
        <taxon>Gemmatimonadales</taxon>
        <taxon>Gemmatimonadaceae</taxon>
        <taxon>environmental samples</taxon>
    </lineage>
</organism>